<dbReference type="EMBL" id="CP094326">
    <property type="protein sequence ID" value="UNY98322.1"/>
    <property type="molecule type" value="Genomic_DNA"/>
</dbReference>
<accession>A0ABY3YKG8</accession>
<evidence type="ECO:0000256" key="1">
    <source>
        <dbReference type="SAM" id="MobiDB-lite"/>
    </source>
</evidence>
<protein>
    <submittedName>
        <fullName evidence="2">Uncharacterized protein</fullName>
    </submittedName>
</protein>
<organism evidence="2 3">
    <name type="scientific">Zhouia spongiae</name>
    <dbReference type="NCBI Taxonomy" id="2202721"/>
    <lineage>
        <taxon>Bacteria</taxon>
        <taxon>Pseudomonadati</taxon>
        <taxon>Bacteroidota</taxon>
        <taxon>Flavobacteriia</taxon>
        <taxon>Flavobacteriales</taxon>
        <taxon>Flavobacteriaceae</taxon>
        <taxon>Zhouia</taxon>
    </lineage>
</organism>
<name>A0ABY3YKG8_9FLAO</name>
<evidence type="ECO:0000313" key="2">
    <source>
        <dbReference type="EMBL" id="UNY98322.1"/>
    </source>
</evidence>
<proteinExistence type="predicted"/>
<reference evidence="2 3" key="1">
    <citation type="journal article" date="2018" name="Int. J. Syst. Evol. Microbiol.">
        <title>Zhouia spongiae sp. nov., isolated from a marine sponge.</title>
        <authorList>
            <person name="Zhuang L."/>
            <person name="Lin B."/>
            <person name="Qin F."/>
            <person name="Luo L."/>
        </authorList>
    </citation>
    <scope>NUCLEOTIDE SEQUENCE [LARGE SCALE GENOMIC DNA]</scope>
    <source>
        <strain evidence="2 3">HN-Y44</strain>
    </source>
</reference>
<evidence type="ECO:0000313" key="3">
    <source>
        <dbReference type="Proteomes" id="UP000829476"/>
    </source>
</evidence>
<feature type="compositionally biased region" description="Polar residues" evidence="1">
    <location>
        <begin position="1"/>
        <end position="16"/>
    </location>
</feature>
<sequence>MKSFENISPASAINSQSKKENASGIKSKSLCNSVVEKAAIKMFQL</sequence>
<feature type="region of interest" description="Disordered" evidence="1">
    <location>
        <begin position="1"/>
        <end position="27"/>
    </location>
</feature>
<gene>
    <name evidence="2" type="ORF">MQE36_14700</name>
</gene>
<keyword evidence="3" id="KW-1185">Reference proteome</keyword>
<dbReference type="RefSeq" id="WP_242936729.1">
    <property type="nucleotide sequence ID" value="NZ_CP094326.1"/>
</dbReference>
<dbReference type="Proteomes" id="UP000829476">
    <property type="component" value="Chromosome"/>
</dbReference>